<protein>
    <submittedName>
        <fullName evidence="2">Uncharacterized protein</fullName>
    </submittedName>
</protein>
<dbReference type="AlphaFoldDB" id="A0A316TXR9"/>
<keyword evidence="3" id="KW-1185">Reference proteome</keyword>
<proteinExistence type="predicted"/>
<evidence type="ECO:0000313" key="3">
    <source>
        <dbReference type="Proteomes" id="UP000245533"/>
    </source>
</evidence>
<keyword evidence="1" id="KW-0472">Membrane</keyword>
<evidence type="ECO:0000256" key="1">
    <source>
        <dbReference type="SAM" id="Phobius"/>
    </source>
</evidence>
<comment type="caution">
    <text evidence="2">The sequence shown here is derived from an EMBL/GenBank/DDBJ whole genome shotgun (WGS) entry which is preliminary data.</text>
</comment>
<accession>A0A316TXR9</accession>
<keyword evidence="1" id="KW-1133">Transmembrane helix</keyword>
<dbReference type="Proteomes" id="UP000245533">
    <property type="component" value="Unassembled WGS sequence"/>
</dbReference>
<gene>
    <name evidence="2" type="ORF">DDZ15_04315</name>
</gene>
<dbReference type="EMBL" id="QGGB01000003">
    <property type="protein sequence ID" value="PWN07492.1"/>
    <property type="molecule type" value="Genomic_DNA"/>
</dbReference>
<evidence type="ECO:0000313" key="2">
    <source>
        <dbReference type="EMBL" id="PWN07492.1"/>
    </source>
</evidence>
<organism evidence="2 3">
    <name type="scientific">Rhodohalobacter mucosus</name>
    <dbReference type="NCBI Taxonomy" id="2079485"/>
    <lineage>
        <taxon>Bacteria</taxon>
        <taxon>Pseudomonadati</taxon>
        <taxon>Balneolota</taxon>
        <taxon>Balneolia</taxon>
        <taxon>Balneolales</taxon>
        <taxon>Balneolaceae</taxon>
        <taxon>Rhodohalobacter</taxon>
    </lineage>
</organism>
<reference evidence="2 3" key="1">
    <citation type="submission" date="2018-05" db="EMBL/GenBank/DDBJ databases">
        <title>Rhodohalobacter halophilus gen. nov., sp. nov., a moderately halophilic member of the family Balneolaceae.</title>
        <authorList>
            <person name="Liu Z.-W."/>
        </authorList>
    </citation>
    <scope>NUCLEOTIDE SEQUENCE [LARGE SCALE GENOMIC DNA]</scope>
    <source>
        <strain evidence="2 3">8A47</strain>
    </source>
</reference>
<keyword evidence="1" id="KW-0812">Transmembrane</keyword>
<name>A0A316TXR9_9BACT</name>
<sequence length="129" mass="14353">MNLQNYVCFQSKRFFSFQSTPGHLGPGFFHFSLVLVLFLSILLCLLSGVAHAQDQRNGAERLLQRSDSSRTDSRFPEIRELTEGSFNGGLNLTIPDLIKGRVPGIGLYKEAAIPTGHHIHAERSQVISE</sequence>
<feature type="transmembrane region" description="Helical" evidence="1">
    <location>
        <begin position="28"/>
        <end position="52"/>
    </location>
</feature>